<dbReference type="PROSITE" id="PS50850">
    <property type="entry name" value="MFS"/>
    <property type="match status" value="1"/>
</dbReference>
<evidence type="ECO:0000313" key="10">
    <source>
        <dbReference type="Proteomes" id="UP000037784"/>
    </source>
</evidence>
<dbReference type="PROSITE" id="PS00216">
    <property type="entry name" value="SUGAR_TRANSPORT_1"/>
    <property type="match status" value="1"/>
</dbReference>
<dbReference type="SUPFAM" id="SSF103473">
    <property type="entry name" value="MFS general substrate transporter"/>
    <property type="match status" value="1"/>
</dbReference>
<reference evidence="10" key="2">
    <citation type="submission" date="2015-08" db="EMBL/GenBank/DDBJ databases">
        <title>Draft Genome Sequence of a Heterotrophic Facultative Anaerobic Bacterium Ardenticatena maritima Strain 110S.</title>
        <authorList>
            <person name="Kawaichi S."/>
            <person name="Yoshida T."/>
            <person name="Sako Y."/>
            <person name="Nakamura R."/>
        </authorList>
    </citation>
    <scope>NUCLEOTIDE SEQUENCE [LARGE SCALE GENOMIC DNA]</scope>
    <source>
        <strain evidence="10">110S</strain>
    </source>
</reference>
<reference evidence="9 10" key="1">
    <citation type="journal article" date="2015" name="Genome Announc.">
        <title>Draft Genome Sequence of a Heterotrophic Facultative Anaerobic Thermophilic Bacterium, Ardenticatena maritima Strain 110ST.</title>
        <authorList>
            <person name="Kawaichi S."/>
            <person name="Yoshida T."/>
            <person name="Sako Y."/>
            <person name="Nakamura R."/>
        </authorList>
    </citation>
    <scope>NUCLEOTIDE SEQUENCE [LARGE SCALE GENOMIC DNA]</scope>
    <source>
        <strain evidence="9 10">110S</strain>
    </source>
</reference>
<dbReference type="InterPro" id="IPR036259">
    <property type="entry name" value="MFS_trans_sf"/>
</dbReference>
<dbReference type="InterPro" id="IPR011701">
    <property type="entry name" value="MFS"/>
</dbReference>
<evidence type="ECO:0000256" key="5">
    <source>
        <dbReference type="ARBA" id="ARBA00022989"/>
    </source>
</evidence>
<dbReference type="Gene3D" id="1.20.1250.20">
    <property type="entry name" value="MFS general substrate transporter like domains"/>
    <property type="match status" value="1"/>
</dbReference>
<accession>A0A0M9UCF5</accession>
<dbReference type="STRING" id="872965.SE16_01515"/>
<dbReference type="InterPro" id="IPR005829">
    <property type="entry name" value="Sugar_transporter_CS"/>
</dbReference>
<feature type="transmembrane region" description="Helical" evidence="7">
    <location>
        <begin position="139"/>
        <end position="160"/>
    </location>
</feature>
<feature type="transmembrane region" description="Helical" evidence="7">
    <location>
        <begin position="172"/>
        <end position="195"/>
    </location>
</feature>
<comment type="similarity">
    <text evidence="2">Belongs to the major facilitator superfamily. TCR/Tet family.</text>
</comment>
<feature type="transmembrane region" description="Helical" evidence="7">
    <location>
        <begin position="320"/>
        <end position="345"/>
    </location>
</feature>
<feature type="transmembrane region" description="Helical" evidence="7">
    <location>
        <begin position="83"/>
        <end position="103"/>
    </location>
</feature>
<feature type="transmembrane region" description="Helical" evidence="7">
    <location>
        <begin position="403"/>
        <end position="422"/>
    </location>
</feature>
<dbReference type="Proteomes" id="UP000037784">
    <property type="component" value="Unassembled WGS sequence"/>
</dbReference>
<evidence type="ECO:0000259" key="8">
    <source>
        <dbReference type="PROSITE" id="PS50850"/>
    </source>
</evidence>
<feature type="transmembrane region" description="Helical" evidence="7">
    <location>
        <begin position="12"/>
        <end position="29"/>
    </location>
</feature>
<evidence type="ECO:0000256" key="6">
    <source>
        <dbReference type="ARBA" id="ARBA00023136"/>
    </source>
</evidence>
<feature type="transmembrane region" description="Helical" evidence="7">
    <location>
        <begin position="253"/>
        <end position="275"/>
    </location>
</feature>
<dbReference type="PANTHER" id="PTHR23504:SF15">
    <property type="entry name" value="MAJOR FACILITATOR SUPERFAMILY (MFS) PROFILE DOMAIN-CONTAINING PROTEIN"/>
    <property type="match status" value="1"/>
</dbReference>
<sequence>MKRPHDGIVLHVPLTNFLSPICLFASLYYDCAYFHKRERKASPMKRKKELLIIFAIIFVNLIGFGIIIPLLPLYAVEFGATEWQVGLLFASYSVAQLIATPVLGALSDRYGRRPILLLSLLGTVISFVMMALANSLAMLFLARIVDGISGGNIPTARAYISDITTREERAGAYGLIGAAFGLGFILGPVLAGLLANFGLAAPAWGAALLAAIALVMTFFGLPESHTERGPMRIQFPWHDIPELLRRPVLGKWLVIDLVYWAAAAVYQTTFALFAAQRFGFGVKEVGYVLGIVGTIGALVQGGAVRIIARRIGERRTLAYGLLLGAISLAAAAFTYHPIIFVAILVPAAVGQAMAQPALIALLSQSADPREQGRVQGASSALESLGRIIGPVWGNSALGWFGGWAAYFSAAVVLFIVGLFVLVRMPATEGAPLPASSRPS</sequence>
<evidence type="ECO:0000313" key="9">
    <source>
        <dbReference type="EMBL" id="GAP62894.1"/>
    </source>
</evidence>
<feature type="transmembrane region" description="Helical" evidence="7">
    <location>
        <begin position="115"/>
        <end position="133"/>
    </location>
</feature>
<comment type="subcellular location">
    <subcellularLocation>
        <location evidence="1">Cell membrane</location>
        <topology evidence="1">Multi-pass membrane protein</topology>
    </subcellularLocation>
</comment>
<keyword evidence="5 7" id="KW-1133">Transmembrane helix</keyword>
<evidence type="ECO:0000256" key="3">
    <source>
        <dbReference type="ARBA" id="ARBA00022448"/>
    </source>
</evidence>
<feature type="domain" description="Major facilitator superfamily (MFS) profile" evidence="8">
    <location>
        <begin position="49"/>
        <end position="428"/>
    </location>
</feature>
<dbReference type="InterPro" id="IPR001958">
    <property type="entry name" value="Tet-R_TetA/multi-R_MdtG-like"/>
</dbReference>
<evidence type="ECO:0000256" key="2">
    <source>
        <dbReference type="ARBA" id="ARBA00007520"/>
    </source>
</evidence>
<keyword evidence="4 7" id="KW-0812">Transmembrane</keyword>
<comment type="caution">
    <text evidence="9">The sequence shown here is derived from an EMBL/GenBank/DDBJ whole genome shotgun (WGS) entry which is preliminary data.</text>
</comment>
<proteinExistence type="inferred from homology"/>
<feature type="transmembrane region" description="Helical" evidence="7">
    <location>
        <begin position="201"/>
        <end position="221"/>
    </location>
</feature>
<gene>
    <name evidence="9" type="primary">tetA</name>
    <name evidence="9" type="ORF">ARMA_1317</name>
</gene>
<dbReference type="Pfam" id="PF07690">
    <property type="entry name" value="MFS_1"/>
    <property type="match status" value="2"/>
</dbReference>
<keyword evidence="6 7" id="KW-0472">Membrane</keyword>
<evidence type="ECO:0000256" key="4">
    <source>
        <dbReference type="ARBA" id="ARBA00022692"/>
    </source>
</evidence>
<evidence type="ECO:0000256" key="1">
    <source>
        <dbReference type="ARBA" id="ARBA00004651"/>
    </source>
</evidence>
<organism evidence="9 10">
    <name type="scientific">Ardenticatena maritima</name>
    <dbReference type="NCBI Taxonomy" id="872965"/>
    <lineage>
        <taxon>Bacteria</taxon>
        <taxon>Bacillati</taxon>
        <taxon>Chloroflexota</taxon>
        <taxon>Ardenticatenia</taxon>
        <taxon>Ardenticatenales</taxon>
        <taxon>Ardenticatenaceae</taxon>
        <taxon>Ardenticatena</taxon>
    </lineage>
</organism>
<evidence type="ECO:0000256" key="7">
    <source>
        <dbReference type="SAM" id="Phobius"/>
    </source>
</evidence>
<dbReference type="PANTHER" id="PTHR23504">
    <property type="entry name" value="MAJOR FACILITATOR SUPERFAMILY DOMAIN-CONTAINING PROTEIN 10"/>
    <property type="match status" value="1"/>
</dbReference>
<dbReference type="InterPro" id="IPR020846">
    <property type="entry name" value="MFS_dom"/>
</dbReference>
<dbReference type="InParanoid" id="A0A0M9UCF5"/>
<name>A0A0M9UCF5_9CHLR</name>
<protein>
    <submittedName>
        <fullName evidence="9">MFS transporter, DHA1 family, tetracycline resistance protein</fullName>
    </submittedName>
</protein>
<dbReference type="FunCoup" id="A0A0M9UCF5">
    <property type="interactions" value="336"/>
</dbReference>
<dbReference type="AlphaFoldDB" id="A0A0M9UCF5"/>
<keyword evidence="10" id="KW-1185">Reference proteome</keyword>
<dbReference type="GO" id="GO:0005886">
    <property type="term" value="C:plasma membrane"/>
    <property type="evidence" value="ECO:0007669"/>
    <property type="project" value="UniProtKB-SubCell"/>
</dbReference>
<feature type="transmembrane region" description="Helical" evidence="7">
    <location>
        <begin position="287"/>
        <end position="308"/>
    </location>
</feature>
<dbReference type="EMBL" id="BBZA01000089">
    <property type="protein sequence ID" value="GAP62894.1"/>
    <property type="molecule type" value="Genomic_DNA"/>
</dbReference>
<feature type="transmembrane region" description="Helical" evidence="7">
    <location>
        <begin position="50"/>
        <end position="71"/>
    </location>
</feature>
<dbReference type="GO" id="GO:0022857">
    <property type="term" value="F:transmembrane transporter activity"/>
    <property type="evidence" value="ECO:0007669"/>
    <property type="project" value="InterPro"/>
</dbReference>
<keyword evidence="3" id="KW-0813">Transport</keyword>
<dbReference type="PRINTS" id="PR01035">
    <property type="entry name" value="TCRTETA"/>
</dbReference>